<accession>A0ABT4JAM1</accession>
<evidence type="ECO:0000259" key="1">
    <source>
        <dbReference type="Pfam" id="PF02317"/>
    </source>
</evidence>
<dbReference type="PANTHER" id="PTHR38015">
    <property type="entry name" value="BLR6086 PROTEIN"/>
    <property type="match status" value="1"/>
</dbReference>
<comment type="caution">
    <text evidence="3">The sequence shown here is derived from an EMBL/GenBank/DDBJ whole genome shotgun (WGS) entry which is preliminary data.</text>
</comment>
<dbReference type="Gene3D" id="1.10.1040.10">
    <property type="entry name" value="N-(1-d-carboxylethyl)-l-norvaline Dehydrogenase, domain 2"/>
    <property type="match status" value="1"/>
</dbReference>
<organism evidence="3 4">
    <name type="scientific">Paracoccus benzoatiresistens</name>
    <dbReference type="NCBI Taxonomy" id="2997341"/>
    <lineage>
        <taxon>Bacteria</taxon>
        <taxon>Pseudomonadati</taxon>
        <taxon>Pseudomonadota</taxon>
        <taxon>Alphaproteobacteria</taxon>
        <taxon>Rhodobacterales</taxon>
        <taxon>Paracoccaceae</taxon>
        <taxon>Paracoccus</taxon>
    </lineage>
</organism>
<feature type="domain" description="Opine dehydrogenase" evidence="1">
    <location>
        <begin position="187"/>
        <end position="330"/>
    </location>
</feature>
<dbReference type="Pfam" id="PF02317">
    <property type="entry name" value="Octopine_DH"/>
    <property type="match status" value="1"/>
</dbReference>
<feature type="domain" description="Pyrroline-5-carboxylate reductase catalytic N-terminal" evidence="2">
    <location>
        <begin position="9"/>
        <end position="107"/>
    </location>
</feature>
<dbReference type="InterPro" id="IPR036291">
    <property type="entry name" value="NAD(P)-bd_dom_sf"/>
</dbReference>
<name>A0ABT4JAM1_9RHOB</name>
<protein>
    <submittedName>
        <fullName evidence="3">NAD/NADP octopine/nopaline dehydrogenase family protein</fullName>
    </submittedName>
</protein>
<evidence type="ECO:0000313" key="4">
    <source>
        <dbReference type="Proteomes" id="UP001149822"/>
    </source>
</evidence>
<reference evidence="3" key="1">
    <citation type="submission" date="2022-12" db="EMBL/GenBank/DDBJ databases">
        <title>Paracoccus sp. EF6 isolated from a lake water.</title>
        <authorList>
            <person name="Liu H."/>
        </authorList>
    </citation>
    <scope>NUCLEOTIDE SEQUENCE</scope>
    <source>
        <strain evidence="3">EF6</strain>
    </source>
</reference>
<dbReference type="SUPFAM" id="SSF51735">
    <property type="entry name" value="NAD(P)-binding Rossmann-fold domains"/>
    <property type="match status" value="1"/>
</dbReference>
<dbReference type="InterPro" id="IPR051729">
    <property type="entry name" value="Opine/Lysopine_DH"/>
</dbReference>
<dbReference type="InterPro" id="IPR013328">
    <property type="entry name" value="6PGD_dom2"/>
</dbReference>
<dbReference type="RefSeq" id="WP_268944202.1">
    <property type="nucleotide sequence ID" value="NZ_JAPTYD010000068.1"/>
</dbReference>
<evidence type="ECO:0000313" key="3">
    <source>
        <dbReference type="EMBL" id="MCZ0964105.1"/>
    </source>
</evidence>
<dbReference type="Gene3D" id="3.40.50.720">
    <property type="entry name" value="NAD(P)-binding Rossmann-like Domain"/>
    <property type="match status" value="1"/>
</dbReference>
<dbReference type="EMBL" id="JAPTYD010000068">
    <property type="protein sequence ID" value="MCZ0964105.1"/>
    <property type="molecule type" value="Genomic_DNA"/>
</dbReference>
<dbReference type="Proteomes" id="UP001149822">
    <property type="component" value="Unassembled WGS sequence"/>
</dbReference>
<evidence type="ECO:0000259" key="2">
    <source>
        <dbReference type="Pfam" id="PF03807"/>
    </source>
</evidence>
<dbReference type="SUPFAM" id="SSF48179">
    <property type="entry name" value="6-phosphogluconate dehydrogenase C-terminal domain-like"/>
    <property type="match status" value="1"/>
</dbReference>
<keyword evidence="4" id="KW-1185">Reference proteome</keyword>
<gene>
    <name evidence="3" type="ORF">OU682_21200</name>
</gene>
<dbReference type="Pfam" id="PF03807">
    <property type="entry name" value="F420_oxidored"/>
    <property type="match status" value="1"/>
</dbReference>
<dbReference type="InterPro" id="IPR003421">
    <property type="entry name" value="Opine_DH"/>
</dbReference>
<proteinExistence type="predicted"/>
<dbReference type="PANTHER" id="PTHR38015:SF1">
    <property type="entry name" value="OPINE DEHYDROGENASE DOMAIN-CONTAINING PROTEIN"/>
    <property type="match status" value="1"/>
</dbReference>
<sequence>MAVTGERLTVGIAGAGAVAFATAAFLENEGHHAILWSPSGKSTARLAAGEMLTAKGALEGQFAPGIAPTAQDLVAASDVVLLALPGYGHKAVLDAIAPHLREDQPVIISSHASFGALYLLDKLAARGVRVPVTVWGTTLATARQPDLATVSVNTIRSKIDCATVPVLQAEQGLALCRRLFGDRFVPRDDLLAIALSNLNPQNHMGIALCNMTRMEHGETWSQGGNVTPNVGRLMEALDAERVAIATALGLKVRTIFEHYHLSYHVPIASIAEMNAELHEKGIGGQGPATADSRYVTEDVPYGLAVTAALGRMAGRPAVLHQAGVDLFSAMYGRDFLAENELLAAIDLERLTLQDLRQACQDGKIPASDKVGA</sequence>
<dbReference type="InterPro" id="IPR008927">
    <property type="entry name" value="6-PGluconate_DH-like_C_sf"/>
</dbReference>
<dbReference type="InterPro" id="IPR028939">
    <property type="entry name" value="P5C_Rdtase_cat_N"/>
</dbReference>